<evidence type="ECO:0000313" key="3">
    <source>
        <dbReference type="Proteomes" id="UP000007148"/>
    </source>
</evidence>
<protein>
    <submittedName>
        <fullName evidence="2">Uncharacterized protein</fullName>
    </submittedName>
</protein>
<dbReference type="InParanoid" id="G4TLB9"/>
<feature type="region of interest" description="Disordered" evidence="1">
    <location>
        <begin position="92"/>
        <end position="158"/>
    </location>
</feature>
<sequence length="158" mass="18298">MSNNFRRRTESGGIGCPALETALMEPTQEMRTILQTRYEQNIRLVGRNVAETCPSNVGRFPKQMGWRAQLDLDRVEESIMTVERVVITSKTAMDNMGQHPSRETKPSALRANRSRAQSRAYRRRLFTAGTENEQQVYPREGPRREKARRGEEKRTERT</sequence>
<name>G4TLB9_SERID</name>
<gene>
    <name evidence="2" type="ORF">PIIN_06048</name>
</gene>
<keyword evidence="3" id="KW-1185">Reference proteome</keyword>
<feature type="compositionally biased region" description="Low complexity" evidence="1">
    <location>
        <begin position="107"/>
        <end position="119"/>
    </location>
</feature>
<evidence type="ECO:0000256" key="1">
    <source>
        <dbReference type="SAM" id="MobiDB-lite"/>
    </source>
</evidence>
<proteinExistence type="predicted"/>
<reference evidence="2 3" key="1">
    <citation type="journal article" date="2011" name="PLoS Pathog.">
        <title>Endophytic Life Strategies Decoded by Genome and Transcriptome Analyses of the Mutualistic Root Symbiont Piriformospora indica.</title>
        <authorList>
            <person name="Zuccaro A."/>
            <person name="Lahrmann U."/>
            <person name="Guldener U."/>
            <person name="Langen G."/>
            <person name="Pfiffi S."/>
            <person name="Biedenkopf D."/>
            <person name="Wong P."/>
            <person name="Samans B."/>
            <person name="Grimm C."/>
            <person name="Basiewicz M."/>
            <person name="Murat C."/>
            <person name="Martin F."/>
            <person name="Kogel K.H."/>
        </authorList>
    </citation>
    <scope>NUCLEOTIDE SEQUENCE [LARGE SCALE GENOMIC DNA]</scope>
    <source>
        <strain evidence="2 3">DSM 11827</strain>
    </source>
</reference>
<organism evidence="2 3">
    <name type="scientific">Serendipita indica (strain DSM 11827)</name>
    <name type="common">Root endophyte fungus</name>
    <name type="synonym">Piriformospora indica</name>
    <dbReference type="NCBI Taxonomy" id="1109443"/>
    <lineage>
        <taxon>Eukaryota</taxon>
        <taxon>Fungi</taxon>
        <taxon>Dikarya</taxon>
        <taxon>Basidiomycota</taxon>
        <taxon>Agaricomycotina</taxon>
        <taxon>Agaricomycetes</taxon>
        <taxon>Sebacinales</taxon>
        <taxon>Serendipitaceae</taxon>
        <taxon>Serendipita</taxon>
    </lineage>
</organism>
<dbReference type="AlphaFoldDB" id="G4TLB9"/>
<dbReference type="HOGENOM" id="CLU_1670068_0_0_1"/>
<comment type="caution">
    <text evidence="2">The sequence shown here is derived from an EMBL/GenBank/DDBJ whole genome shotgun (WGS) entry which is preliminary data.</text>
</comment>
<feature type="compositionally biased region" description="Basic and acidic residues" evidence="1">
    <location>
        <begin position="140"/>
        <end position="158"/>
    </location>
</feature>
<accession>G4TLB9</accession>
<dbReference type="Proteomes" id="UP000007148">
    <property type="component" value="Unassembled WGS sequence"/>
</dbReference>
<dbReference type="EMBL" id="CAFZ01000148">
    <property type="protein sequence ID" value="CCA72112.1"/>
    <property type="molecule type" value="Genomic_DNA"/>
</dbReference>
<evidence type="ECO:0000313" key="2">
    <source>
        <dbReference type="EMBL" id="CCA72112.1"/>
    </source>
</evidence>